<proteinExistence type="predicted"/>
<protein>
    <recommendedName>
        <fullName evidence="5">Type III effector HrpK</fullName>
    </recommendedName>
</protein>
<evidence type="ECO:0000256" key="2">
    <source>
        <dbReference type="SAM" id="Phobius"/>
    </source>
</evidence>
<dbReference type="EMBL" id="RFFM01000002">
    <property type="protein sequence ID" value="RMH89848.1"/>
    <property type="molecule type" value="Genomic_DNA"/>
</dbReference>
<keyword evidence="2" id="KW-0472">Membrane</keyword>
<feature type="transmembrane region" description="Helical" evidence="2">
    <location>
        <begin position="972"/>
        <end position="993"/>
    </location>
</feature>
<gene>
    <name evidence="3" type="ORF">EA797_09915</name>
</gene>
<accession>A0A3M2HLE0</accession>
<organism evidence="3 4">
    <name type="scientific">Stutzerimonas zhaodongensis</name>
    <dbReference type="NCBI Taxonomy" id="1176257"/>
    <lineage>
        <taxon>Bacteria</taxon>
        <taxon>Pseudomonadati</taxon>
        <taxon>Pseudomonadota</taxon>
        <taxon>Gammaproteobacteria</taxon>
        <taxon>Pseudomonadales</taxon>
        <taxon>Pseudomonadaceae</taxon>
        <taxon>Stutzerimonas</taxon>
    </lineage>
</organism>
<dbReference type="OrthoDB" id="6727393at2"/>
<comment type="caution">
    <text evidence="3">The sequence shown here is derived from an EMBL/GenBank/DDBJ whole genome shotgun (WGS) entry which is preliminary data.</text>
</comment>
<feature type="region of interest" description="Disordered" evidence="1">
    <location>
        <begin position="1"/>
        <end position="23"/>
    </location>
</feature>
<dbReference type="Proteomes" id="UP000269774">
    <property type="component" value="Unassembled WGS sequence"/>
</dbReference>
<sequence>MSVKSIIHADGSSKTESGSAKAWEQAEKLAKDVGIRWQRPSGDDRSAQEIIDGSPLLKNLGNQSGVKDMLKDRVGDFETDADAAYRAMQVLEHVEKHDSKGNRLVGDDVGNGRINGFTKSGQAKPHTEAGRLQDFGKYGFAHLKGELEHMSTAGDNTEARQQAEQLGFKWERPEGDDRSAQEIIDDNPLLKNLGNQSGVRDMLKERVGDFDNDADAAYRAAQVLEHIETLDGSGDVIAGKDVANGRVDGFTKSGEARNGTEAGRLQDFGKYGFAHLKGELKDTMSAGDDQAAREQAESLGIVWVRPKNDDRSAQDIIDGDPLLRNLGNQSGIKDRLKEQVGDFETDADAAYRASQVLEHIEKHDGDGKILSGQDVGNGSINGFTKSGEAKNGTEAGRLQDFGKYGFVSLKGPEPTESSKLDFARESAGLPLNAETDVGNMETTTVDSKDKNRKLTVNELTWQTLISEWKAGIDNGSIAKDDDRAKLYNALRAQAASEEGLAMVTLDMSMGQSTTNVNGEDLATIIDRAKVDDQIAELFISSSVQQDFQTQQDKALDALPDKDGVREKLESMAFSEAYSSYIAELKEAGKGELAEADIGKTYASLAAFDPDKAAQFSQHMMIDAMTMDLDALLANPSGINDENTVLATQDTIKTLLAALKKGGIDITRRTVETERFVQEFLGDKQTAKAFGEALKELGATFNKNGTVTEADINKVMGKDIYKTLGEGARGSMLRTITELNGNGALGSAGGLISLASGIYQIAGKGGTLADTPEERLAIAKDFVSVLGAGQHFVNLGSNIVDSVRGTQVNQMLGLDKSLPQIFGRDVAEGSGRNLSLVEGDLKKIFEDFNKAIDAAPVPDKEKLAQKLDLTPEQWTTLNTGFRDGFARNPGLNGSTPTSRGISSFLRVMDAGANSFAGVADLVLGGLKIKSGLNSNDKVAVAQGAITVASGAFNFAGGGAQIAALMGSNAARAIAAPLLWVGAALTVALTPFLIVEDIKHNNRMDAHRDDLNQLFNDLNDQGLLTDDGLQRYEYLDEYMYTYGQRDAPDDQSIFEYRKDEYAFFAEDDNQSVDYIAHADYKGDGDNLQTRLDKGSTVGS</sequence>
<keyword evidence="2" id="KW-1133">Transmembrane helix</keyword>
<evidence type="ECO:0000313" key="4">
    <source>
        <dbReference type="Proteomes" id="UP000269774"/>
    </source>
</evidence>
<keyword evidence="2" id="KW-0812">Transmembrane</keyword>
<dbReference type="AlphaFoldDB" id="A0A3M2HLE0"/>
<evidence type="ECO:0000313" key="3">
    <source>
        <dbReference type="EMBL" id="RMH89848.1"/>
    </source>
</evidence>
<dbReference type="RefSeq" id="WP_122165042.1">
    <property type="nucleotide sequence ID" value="NZ_JAMOIB010000010.1"/>
</dbReference>
<name>A0A3M2HLE0_9GAMM</name>
<reference evidence="3 4" key="1">
    <citation type="submission" date="2018-10" db="EMBL/GenBank/DDBJ databases">
        <title>Pseudomonas zhaodongensis NEAU-ST5-21(T) genome.</title>
        <authorList>
            <person name="Peng J."/>
            <person name="Liu Z.-P."/>
        </authorList>
    </citation>
    <scope>NUCLEOTIDE SEQUENCE [LARGE SCALE GENOMIC DNA]</scope>
    <source>
        <strain evidence="3 4">NEAU-ST5-21</strain>
    </source>
</reference>
<evidence type="ECO:0008006" key="5">
    <source>
        <dbReference type="Google" id="ProtNLM"/>
    </source>
</evidence>
<evidence type="ECO:0000256" key="1">
    <source>
        <dbReference type="SAM" id="MobiDB-lite"/>
    </source>
</evidence>
<keyword evidence="4" id="KW-1185">Reference proteome</keyword>